<dbReference type="EC" id="4.1.1.28" evidence="8"/>
<dbReference type="GO" id="GO:0006520">
    <property type="term" value="P:amino acid metabolic process"/>
    <property type="evidence" value="ECO:0007669"/>
    <property type="project" value="InterPro"/>
</dbReference>
<dbReference type="GO" id="GO:0004058">
    <property type="term" value="F:aromatic-L-amino-acid decarboxylase activity"/>
    <property type="evidence" value="ECO:0007669"/>
    <property type="project" value="UniProtKB-EC"/>
</dbReference>
<evidence type="ECO:0000256" key="11">
    <source>
        <dbReference type="PIRSR" id="PIRSR602129-50"/>
    </source>
</evidence>
<comment type="caution">
    <text evidence="13">The sequence shown here is derived from an EMBL/GenBank/DDBJ whole genome shotgun (WGS) entry which is preliminary data.</text>
</comment>
<dbReference type="PANTHER" id="PTHR11999">
    <property type="entry name" value="GROUP II PYRIDOXAL-5-PHOSPHATE DECARBOXYLASE"/>
    <property type="match status" value="1"/>
</dbReference>
<dbReference type="GO" id="GO:0042423">
    <property type="term" value="P:catecholamine biosynthetic process"/>
    <property type="evidence" value="ECO:0007669"/>
    <property type="project" value="UniProtKB-KW"/>
</dbReference>
<keyword evidence="6 11" id="KW-0663">Pyridoxal phosphate</keyword>
<evidence type="ECO:0000256" key="4">
    <source>
        <dbReference type="ARBA" id="ARBA00022584"/>
    </source>
</evidence>
<evidence type="ECO:0000256" key="8">
    <source>
        <dbReference type="ARBA" id="ARBA00038886"/>
    </source>
</evidence>
<keyword evidence="5" id="KW-0210">Decarboxylase</keyword>
<feature type="modified residue" description="N6-(pyridoxal phosphate)lysine" evidence="11">
    <location>
        <position position="303"/>
    </location>
</feature>
<name>A0AA89C6N0_PINIB</name>
<comment type="subunit">
    <text evidence="3">Homodimer.</text>
</comment>
<dbReference type="Proteomes" id="UP001186944">
    <property type="component" value="Unassembled WGS sequence"/>
</dbReference>
<evidence type="ECO:0000256" key="1">
    <source>
        <dbReference type="ARBA" id="ARBA00001933"/>
    </source>
</evidence>
<dbReference type="EMBL" id="VSWD01000005">
    <property type="protein sequence ID" value="KAK3101688.1"/>
    <property type="molecule type" value="Genomic_DNA"/>
</dbReference>
<sequence>MNAEEFRQHGRQMVDYIANYLENIREREVVHRVTPGYLRELLPNEAPEKPEDFNEVFKDIEQHIMPGITHWHSPYFHGYFAAGNSFPSILGDMLSDAIGCIGFSWATSPACTELEVITTDWLAKMLALPEHFLHSHPGSGGGVIQSTASETVLLALLAARTRKVRNYKQKHPDVEDHDIIKKLVCYTSDQANSSVERSSLLGAVQMVILESDKEFCLRGETLKNQIEQDKQQGKIPFFLCATLGTTGSCAFDKLDELGPICEEEDMWLHIDAAYAGSAFVCPEFRHFMKGLEYAETFSINPHKWMLINFDCSIMWIRDRSHVVDAFNVDPVYLKHGDEGRVPDYRHCRLAKEFEALILKDQRFEIVADVVMGLVCFRVKAANKVTERLLDEILADGRIYLIPAFVRNVYFLRFAICAERTTSEDIQFSFRVIQECLDKVVKKHSMKNGFNHQPIIYIDAPNHLGQEELKYSSDESS</sequence>
<dbReference type="InterPro" id="IPR015421">
    <property type="entry name" value="PyrdxlP-dep_Trfase_major"/>
</dbReference>
<dbReference type="AlphaFoldDB" id="A0AA89C6N0"/>
<protein>
    <recommendedName>
        <fullName evidence="9">Aromatic-L-amino-acid decarboxylase</fullName>
        <ecNumber evidence="8">4.1.1.28</ecNumber>
    </recommendedName>
    <alternativeName>
        <fullName evidence="10">DOPA decarboxylase</fullName>
    </alternativeName>
</protein>
<dbReference type="FunFam" id="1.20.1340.10:FF:000001">
    <property type="entry name" value="Histidine decarboxylase"/>
    <property type="match status" value="1"/>
</dbReference>
<dbReference type="GO" id="GO:0030170">
    <property type="term" value="F:pyridoxal phosphate binding"/>
    <property type="evidence" value="ECO:0007669"/>
    <property type="project" value="InterPro"/>
</dbReference>
<gene>
    <name evidence="13" type="ORF">FSP39_005488</name>
</gene>
<evidence type="ECO:0000256" key="3">
    <source>
        <dbReference type="ARBA" id="ARBA00011738"/>
    </source>
</evidence>
<dbReference type="InterPro" id="IPR010977">
    <property type="entry name" value="Aromatic_deC"/>
</dbReference>
<dbReference type="InterPro" id="IPR002129">
    <property type="entry name" value="PyrdxlP-dep_de-COase"/>
</dbReference>
<keyword evidence="14" id="KW-1185">Reference proteome</keyword>
<keyword evidence="4" id="KW-0127">Catecholamine biosynthesis</keyword>
<evidence type="ECO:0000256" key="12">
    <source>
        <dbReference type="RuleBase" id="RU000382"/>
    </source>
</evidence>
<dbReference type="GO" id="GO:0019752">
    <property type="term" value="P:carboxylic acid metabolic process"/>
    <property type="evidence" value="ECO:0007669"/>
    <property type="project" value="InterPro"/>
</dbReference>
<dbReference type="Gene3D" id="1.20.1340.10">
    <property type="entry name" value="dopa decarboxylase, N-terminal domain"/>
    <property type="match status" value="1"/>
</dbReference>
<organism evidence="13 14">
    <name type="scientific">Pinctada imbricata</name>
    <name type="common">Atlantic pearl-oyster</name>
    <name type="synonym">Pinctada martensii</name>
    <dbReference type="NCBI Taxonomy" id="66713"/>
    <lineage>
        <taxon>Eukaryota</taxon>
        <taxon>Metazoa</taxon>
        <taxon>Spiralia</taxon>
        <taxon>Lophotrochozoa</taxon>
        <taxon>Mollusca</taxon>
        <taxon>Bivalvia</taxon>
        <taxon>Autobranchia</taxon>
        <taxon>Pteriomorphia</taxon>
        <taxon>Pterioida</taxon>
        <taxon>Pterioidea</taxon>
        <taxon>Pteriidae</taxon>
        <taxon>Pinctada</taxon>
    </lineage>
</organism>
<evidence type="ECO:0000313" key="13">
    <source>
        <dbReference type="EMBL" id="KAK3101688.1"/>
    </source>
</evidence>
<keyword evidence="7 12" id="KW-0456">Lyase</keyword>
<dbReference type="CDD" id="cd06450">
    <property type="entry name" value="DOPA_deC_like"/>
    <property type="match status" value="1"/>
</dbReference>
<evidence type="ECO:0000256" key="2">
    <source>
        <dbReference type="ARBA" id="ARBA00009533"/>
    </source>
</evidence>
<dbReference type="Gene3D" id="3.40.640.10">
    <property type="entry name" value="Type I PLP-dependent aspartate aminotransferase-like (Major domain)"/>
    <property type="match status" value="1"/>
</dbReference>
<evidence type="ECO:0000256" key="10">
    <source>
        <dbReference type="ARBA" id="ARBA00041275"/>
    </source>
</evidence>
<dbReference type="InterPro" id="IPR015424">
    <property type="entry name" value="PyrdxlP-dep_Trfase"/>
</dbReference>
<dbReference type="Gene3D" id="3.90.1150.10">
    <property type="entry name" value="Aspartate Aminotransferase, domain 1"/>
    <property type="match status" value="1"/>
</dbReference>
<dbReference type="PANTHER" id="PTHR11999:SF167">
    <property type="entry name" value="AROMATIC-L-AMINO-ACID DECARBOXYLASE"/>
    <property type="match status" value="1"/>
</dbReference>
<comment type="cofactor">
    <cofactor evidence="1 11 12">
        <name>pyridoxal 5'-phosphate</name>
        <dbReference type="ChEBI" id="CHEBI:597326"/>
    </cofactor>
</comment>
<evidence type="ECO:0000256" key="5">
    <source>
        <dbReference type="ARBA" id="ARBA00022793"/>
    </source>
</evidence>
<proteinExistence type="inferred from homology"/>
<reference evidence="13" key="1">
    <citation type="submission" date="2019-08" db="EMBL/GenBank/DDBJ databases">
        <title>The improved chromosome-level genome for the pearl oyster Pinctada fucata martensii using PacBio sequencing and Hi-C.</title>
        <authorList>
            <person name="Zheng Z."/>
        </authorList>
    </citation>
    <scope>NUCLEOTIDE SEQUENCE</scope>
    <source>
        <strain evidence="13">ZZ-2019</strain>
        <tissue evidence="13">Adductor muscle</tissue>
    </source>
</reference>
<dbReference type="GO" id="GO:0005737">
    <property type="term" value="C:cytoplasm"/>
    <property type="evidence" value="ECO:0007669"/>
    <property type="project" value="TreeGrafter"/>
</dbReference>
<accession>A0AA89C6N0</accession>
<evidence type="ECO:0000313" key="14">
    <source>
        <dbReference type="Proteomes" id="UP001186944"/>
    </source>
</evidence>
<comment type="similarity">
    <text evidence="2 12">Belongs to the group II decarboxylase family.</text>
</comment>
<dbReference type="GO" id="GO:0042427">
    <property type="term" value="P:serotonin biosynthetic process"/>
    <property type="evidence" value="ECO:0007669"/>
    <property type="project" value="TreeGrafter"/>
</dbReference>
<evidence type="ECO:0000256" key="7">
    <source>
        <dbReference type="ARBA" id="ARBA00023239"/>
    </source>
</evidence>
<dbReference type="InterPro" id="IPR015422">
    <property type="entry name" value="PyrdxlP-dep_Trfase_small"/>
</dbReference>
<dbReference type="PRINTS" id="PR00800">
    <property type="entry name" value="YHDCRBOXLASE"/>
</dbReference>
<evidence type="ECO:0000256" key="9">
    <source>
        <dbReference type="ARBA" id="ARBA00040968"/>
    </source>
</evidence>
<evidence type="ECO:0000256" key="6">
    <source>
        <dbReference type="ARBA" id="ARBA00022898"/>
    </source>
</evidence>
<dbReference type="SUPFAM" id="SSF53383">
    <property type="entry name" value="PLP-dependent transferases"/>
    <property type="match status" value="1"/>
</dbReference>
<dbReference type="FunFam" id="3.40.640.10:FF:000025">
    <property type="entry name" value="Histidine decarboxylase"/>
    <property type="match status" value="1"/>
</dbReference>
<dbReference type="Pfam" id="PF00282">
    <property type="entry name" value="Pyridoxal_deC"/>
    <property type="match status" value="1"/>
</dbReference>